<protein>
    <submittedName>
        <fullName evidence="4">Putative dna replication factor/protein phosphatase inhibitor set/spr-2</fullName>
    </submittedName>
</protein>
<dbReference type="GO" id="GO:0006334">
    <property type="term" value="P:nucleosome assembly"/>
    <property type="evidence" value="ECO:0007669"/>
    <property type="project" value="InterPro"/>
</dbReference>
<dbReference type="FunFam" id="3.30.1120.90:FF:000002">
    <property type="entry name" value="Testis-specific Y-encoded-like protein 2"/>
    <property type="match status" value="1"/>
</dbReference>
<feature type="region of interest" description="Disordered" evidence="3">
    <location>
        <begin position="1"/>
        <end position="31"/>
    </location>
</feature>
<evidence type="ECO:0000313" key="4">
    <source>
        <dbReference type="EMBL" id="NBJ59056.1"/>
    </source>
</evidence>
<accession>A0A6B2E9S8</accession>
<feature type="compositionally biased region" description="Basic and acidic residues" evidence="3">
    <location>
        <begin position="8"/>
        <end position="22"/>
    </location>
</feature>
<dbReference type="SUPFAM" id="SSF143113">
    <property type="entry name" value="NAP-like"/>
    <property type="match status" value="1"/>
</dbReference>
<dbReference type="Gene3D" id="1.20.5.1500">
    <property type="match status" value="1"/>
</dbReference>
<dbReference type="PANTHER" id="PTHR11875">
    <property type="entry name" value="TESTIS-SPECIFIC Y-ENCODED PROTEIN"/>
    <property type="match status" value="1"/>
</dbReference>
<dbReference type="GO" id="GO:0005634">
    <property type="term" value="C:nucleus"/>
    <property type="evidence" value="ECO:0007669"/>
    <property type="project" value="InterPro"/>
</dbReference>
<feature type="region of interest" description="Disordered" evidence="3">
    <location>
        <begin position="220"/>
        <end position="252"/>
    </location>
</feature>
<comment type="similarity">
    <text evidence="1 2">Belongs to the nucleosome assembly protein (NAP) family.</text>
</comment>
<dbReference type="Gene3D" id="3.30.1120.90">
    <property type="entry name" value="Nucleosome assembly protein"/>
    <property type="match status" value="1"/>
</dbReference>
<dbReference type="InterPro" id="IPR037231">
    <property type="entry name" value="NAP-like_sf"/>
</dbReference>
<evidence type="ECO:0000256" key="1">
    <source>
        <dbReference type="ARBA" id="ARBA00009947"/>
    </source>
</evidence>
<reference evidence="4" key="1">
    <citation type="submission" date="2019-10" db="EMBL/GenBank/DDBJ databases">
        <title>Short sand fly seasons in Tbilisi, Georgia, hinder development of host immunity to saliva of the visceral leishmaniasis vector Phlebotomus kandelakii.</title>
        <authorList>
            <person name="Oliveira F."/>
            <person name="Giorgobiani E."/>
            <person name="Guimaraes-Costa A.B."/>
            <person name="Abdeladhim M."/>
            <person name="Oristian J."/>
            <person name="Tskhvaradze L."/>
            <person name="Tsertsvadze N."/>
            <person name="Zakalashvili M."/>
            <person name="Valenzuela J.G."/>
            <person name="Kamhawi S."/>
        </authorList>
    </citation>
    <scope>NUCLEOTIDE SEQUENCE</scope>
    <source>
        <strain evidence="4">Wild-capture in Tbilisi</strain>
        <tissue evidence="4">Salivary glands</tissue>
    </source>
</reference>
<sequence>MASSPKKAKTEDGNSRQERQEMNEEESEALEHIDACQNEIDALNEKASEEILKVEQKYNKLRKPLFEKRNQIIKKIPSFWVTAIVNHPQISSILEEEEEECLHYLEKLVVEEFDDIKSGYRLKFFFEKNPFFENELITKEFCLGSSDGPTSTSSPITWHEGRDLLKALQFKPAANRRKRNLEFKSFFDWFTDNSDPINDEIAELIKDDLWPNPLQYYLVPDIEVEPEENDENSEDYGEEDNFDEDEESAEQK</sequence>
<organism evidence="4">
    <name type="scientific">Phlebotomus kandelakii</name>
    <dbReference type="NCBI Taxonomy" id="1109342"/>
    <lineage>
        <taxon>Eukaryota</taxon>
        <taxon>Metazoa</taxon>
        <taxon>Ecdysozoa</taxon>
        <taxon>Arthropoda</taxon>
        <taxon>Hexapoda</taxon>
        <taxon>Insecta</taxon>
        <taxon>Pterygota</taxon>
        <taxon>Neoptera</taxon>
        <taxon>Endopterygota</taxon>
        <taxon>Diptera</taxon>
        <taxon>Nematocera</taxon>
        <taxon>Psychodoidea</taxon>
        <taxon>Psychodidae</taxon>
        <taxon>Phlebotomus</taxon>
        <taxon>Larroussius</taxon>
    </lineage>
</organism>
<evidence type="ECO:0000256" key="3">
    <source>
        <dbReference type="SAM" id="MobiDB-lite"/>
    </source>
</evidence>
<dbReference type="AlphaFoldDB" id="A0A6B2E9S8"/>
<dbReference type="Pfam" id="PF00956">
    <property type="entry name" value="NAP"/>
    <property type="match status" value="1"/>
</dbReference>
<name>A0A6B2E9S8_9DIPT</name>
<dbReference type="EMBL" id="GIFK01001353">
    <property type="protein sequence ID" value="NBJ59056.1"/>
    <property type="molecule type" value="Transcribed_RNA"/>
</dbReference>
<proteinExistence type="inferred from homology"/>
<evidence type="ECO:0000256" key="2">
    <source>
        <dbReference type="RuleBase" id="RU003876"/>
    </source>
</evidence>
<dbReference type="InterPro" id="IPR002164">
    <property type="entry name" value="NAP_family"/>
</dbReference>
<feature type="compositionally biased region" description="Acidic residues" evidence="3">
    <location>
        <begin position="222"/>
        <end position="252"/>
    </location>
</feature>